<proteinExistence type="inferred from homology"/>
<dbReference type="Pfam" id="PF00400">
    <property type="entry name" value="WD40"/>
    <property type="match status" value="1"/>
</dbReference>
<feature type="compositionally biased region" description="Low complexity" evidence="7">
    <location>
        <begin position="822"/>
        <end position="840"/>
    </location>
</feature>
<keyword evidence="4" id="KW-0346">Stress response</keyword>
<evidence type="ECO:0000256" key="1">
    <source>
        <dbReference type="ARBA" id="ARBA00007381"/>
    </source>
</evidence>
<dbReference type="AlphaFoldDB" id="A0A6F8YVJ6"/>
<keyword evidence="3" id="KW-0067">ATP-binding</keyword>
<keyword evidence="6" id="KW-0853">WD repeat</keyword>
<reference evidence="8 9" key="2">
    <citation type="submission" date="2020-03" db="EMBL/GenBank/DDBJ databases">
        <authorList>
            <person name="Ichikawa N."/>
            <person name="Kimura A."/>
            <person name="Kitahashi Y."/>
            <person name="Uohara A."/>
        </authorList>
    </citation>
    <scope>NUCLEOTIDE SEQUENCE [LARGE SCALE GENOMIC DNA]</scope>
    <source>
        <strain evidence="8 9">NBRC 105367</strain>
    </source>
</reference>
<dbReference type="InterPro" id="IPR018181">
    <property type="entry name" value="Heat_shock_70_CS"/>
</dbReference>
<dbReference type="PANTHER" id="PTHR42749:SF1">
    <property type="entry name" value="CELL SHAPE-DETERMINING PROTEIN MREB"/>
    <property type="match status" value="1"/>
</dbReference>
<feature type="region of interest" description="Disordered" evidence="7">
    <location>
        <begin position="767"/>
        <end position="1074"/>
    </location>
</feature>
<feature type="compositionally biased region" description="Basic and acidic residues" evidence="7">
    <location>
        <begin position="803"/>
        <end position="812"/>
    </location>
</feature>
<dbReference type="PROSITE" id="PS50294">
    <property type="entry name" value="WD_REPEATS_REGION"/>
    <property type="match status" value="1"/>
</dbReference>
<sequence length="1074" mass="113269">MTAGQAVKGLPVATGGIPYFGTFDAAARPHRRRNSRWKCEAVRHRPGDPGRVAQRSNMDVGEGHIVAEPILAVDFGTTTTSAVLRLGDRTLMIREPGSGAASWPSAVYDPGVAGAAGSGPAGSLMVGTAAEHQKLAEPQAYRAEFKRELGQPQPVVLGGHRYALEDLVAAMLDRVRRQAVRLTGEPVERAVLTIPASYGDNDPRRGLMLRAGAAAGFAEVDLLVEPVAASWAPLAGSGWHAGDLVLVFDFGGGTFDTALVEIGATAHRVLRSSALAACGGADVDARIVEHLRVAAGGAPADGYHELALFDLARHLKHHLTDAEEATGFVAPGLPRYRLDRATFEKLAQPVVDDAVACCRGLLAACDVAPGRLAGVLLSGGASQMPLVARLVQQHLGATRWPQDPALAVVSGAARWAAGESSRAVAPWPPDELDRPLRWQVPGGEPATFVRWLVPRAGAYRSGDELAVVRLRDGTLRRLRAPDTPGRMVERHALPGQFVLTGDWLATARPRLTDRAELAHRLPGGDGGPMGFAPDGAVVAVAQERALWLWNVATGERVRQVSHDAPVTGLVFNGDGGTVAIGSERGTVLVWDRRSGERTHVLPAPPDAGAVLDLSFEPGDRYLLVLRDGSGLVSYDLATGRALPPPADVGPIRRFARSPGARMLAVLNGDSGVRLQPYDGEDGPARRLDDRPLRWLAFGPDGGQLAVVREDTSVAVWDVAAAARQWQSELPVSAPAAFSADGHYLAVAAGPAVTVHDTRRGTPLLAIDHDHDVAGSRSARTAGIWPPPGRRTTSASGRSSPGSTDDHRPEPRQAVRGRRRAAAAHPRPATAGGGPRPAAARAPRHAAEPVRAAVAGRGARGPGQAGAPARRRGGRRLRRRAVRRLRDGLHVAVRRADRTSTAQASRPPGGVRRTRAGGRRAGARARIGRRARRPGRRTQRAGEGRPGPRRRAGRPAAASAATVARRPGAGGAAARPAGRRAAAQRAGRARPDRPAGQGPAPSAQHRRRDLRPGRPDARTRAVRLPRRLGPGQPHRPHHEPAGAGLDRTRRDLGATAGTGARPDRLRPRAGPGPGR</sequence>
<keyword evidence="2" id="KW-0547">Nucleotide-binding</keyword>
<organism evidence="8 9">
    <name type="scientific">Phytohabitans suffuscus</name>
    <dbReference type="NCBI Taxonomy" id="624315"/>
    <lineage>
        <taxon>Bacteria</taxon>
        <taxon>Bacillati</taxon>
        <taxon>Actinomycetota</taxon>
        <taxon>Actinomycetes</taxon>
        <taxon>Micromonosporales</taxon>
        <taxon>Micromonosporaceae</taxon>
    </lineage>
</organism>
<evidence type="ECO:0000313" key="8">
    <source>
        <dbReference type="EMBL" id="BCB90076.1"/>
    </source>
</evidence>
<feature type="repeat" description="WD" evidence="6">
    <location>
        <begin position="559"/>
        <end position="600"/>
    </location>
</feature>
<dbReference type="Gene3D" id="3.90.640.10">
    <property type="entry name" value="Actin, Chain A, domain 4"/>
    <property type="match status" value="1"/>
</dbReference>
<feature type="compositionally biased region" description="Basic residues" evidence="7">
    <location>
        <begin position="868"/>
        <end position="882"/>
    </location>
</feature>
<dbReference type="Gene3D" id="2.130.10.10">
    <property type="entry name" value="YVTN repeat-like/Quinoprotein amine dehydrogenase"/>
    <property type="match status" value="2"/>
</dbReference>
<name>A0A6F8YVJ6_9ACTN</name>
<dbReference type="Gene3D" id="3.30.420.40">
    <property type="match status" value="2"/>
</dbReference>
<dbReference type="InterPro" id="IPR015943">
    <property type="entry name" value="WD40/YVTN_repeat-like_dom_sf"/>
</dbReference>
<reference evidence="8 9" key="1">
    <citation type="submission" date="2020-03" db="EMBL/GenBank/DDBJ databases">
        <title>Whole genome shotgun sequence of Phytohabitans suffuscus NBRC 105367.</title>
        <authorList>
            <person name="Komaki H."/>
            <person name="Tamura T."/>
        </authorList>
    </citation>
    <scope>NUCLEOTIDE SEQUENCE [LARGE SCALE GENOMIC DNA]</scope>
    <source>
        <strain evidence="8 9">NBRC 105367</strain>
    </source>
</reference>
<feature type="compositionally biased region" description="Basic and acidic residues" evidence="7">
    <location>
        <begin position="883"/>
        <end position="897"/>
    </location>
</feature>
<evidence type="ECO:0000256" key="4">
    <source>
        <dbReference type="ARBA" id="ARBA00023016"/>
    </source>
</evidence>
<dbReference type="Pfam" id="PF00012">
    <property type="entry name" value="HSP70"/>
    <property type="match status" value="1"/>
</dbReference>
<dbReference type="Proteomes" id="UP000503011">
    <property type="component" value="Chromosome"/>
</dbReference>
<comment type="similarity">
    <text evidence="1">Belongs to the heat shock protein 70 family.</text>
</comment>
<evidence type="ECO:0000313" key="9">
    <source>
        <dbReference type="Proteomes" id="UP000503011"/>
    </source>
</evidence>
<protein>
    <submittedName>
        <fullName evidence="8">Uncharacterized protein</fullName>
    </submittedName>
</protein>
<feature type="compositionally biased region" description="Low complexity" evidence="7">
    <location>
        <begin position="953"/>
        <end position="985"/>
    </location>
</feature>
<feature type="compositionally biased region" description="Basic and acidic residues" evidence="7">
    <location>
        <begin position="1009"/>
        <end position="1018"/>
    </location>
</feature>
<evidence type="ECO:0000256" key="3">
    <source>
        <dbReference type="ARBA" id="ARBA00022840"/>
    </source>
</evidence>
<dbReference type="PANTHER" id="PTHR42749">
    <property type="entry name" value="CELL SHAPE-DETERMINING PROTEIN MREB"/>
    <property type="match status" value="1"/>
</dbReference>
<dbReference type="PRINTS" id="PR00301">
    <property type="entry name" value="HEATSHOCK70"/>
</dbReference>
<dbReference type="SMART" id="SM00320">
    <property type="entry name" value="WD40"/>
    <property type="match status" value="2"/>
</dbReference>
<feature type="compositionally biased region" description="Low complexity" evidence="7">
    <location>
        <begin position="789"/>
        <end position="802"/>
    </location>
</feature>
<dbReference type="PROSITE" id="PS50082">
    <property type="entry name" value="WD_REPEATS_2"/>
    <property type="match status" value="1"/>
</dbReference>
<accession>A0A6F8YVJ6</accession>
<dbReference type="GO" id="GO:0140662">
    <property type="term" value="F:ATP-dependent protein folding chaperone"/>
    <property type="evidence" value="ECO:0007669"/>
    <property type="project" value="InterPro"/>
</dbReference>
<keyword evidence="9" id="KW-1185">Reference proteome</keyword>
<dbReference type="SUPFAM" id="SSF53067">
    <property type="entry name" value="Actin-like ATPase domain"/>
    <property type="match status" value="2"/>
</dbReference>
<evidence type="ECO:0000256" key="7">
    <source>
        <dbReference type="SAM" id="MobiDB-lite"/>
    </source>
</evidence>
<feature type="compositionally biased region" description="Basic residues" evidence="7">
    <location>
        <begin position="911"/>
        <end position="938"/>
    </location>
</feature>
<dbReference type="EMBL" id="AP022871">
    <property type="protein sequence ID" value="BCB90076.1"/>
    <property type="molecule type" value="Genomic_DNA"/>
</dbReference>
<dbReference type="GO" id="GO:0005524">
    <property type="term" value="F:ATP binding"/>
    <property type="evidence" value="ECO:0007669"/>
    <property type="project" value="UniProtKB-KW"/>
</dbReference>
<gene>
    <name evidence="8" type="ORF">Psuf_073890</name>
</gene>
<dbReference type="InterPro" id="IPR043129">
    <property type="entry name" value="ATPase_NBD"/>
</dbReference>
<dbReference type="InterPro" id="IPR001680">
    <property type="entry name" value="WD40_rpt"/>
</dbReference>
<evidence type="ECO:0000256" key="2">
    <source>
        <dbReference type="ARBA" id="ARBA00022741"/>
    </source>
</evidence>
<dbReference type="SUPFAM" id="SSF82171">
    <property type="entry name" value="DPP6 N-terminal domain-like"/>
    <property type="match status" value="1"/>
</dbReference>
<dbReference type="PROSITE" id="PS01036">
    <property type="entry name" value="HSP70_3"/>
    <property type="match status" value="1"/>
</dbReference>
<evidence type="ECO:0000256" key="6">
    <source>
        <dbReference type="PROSITE-ProRule" id="PRU00221"/>
    </source>
</evidence>
<dbReference type="InterPro" id="IPR013126">
    <property type="entry name" value="Hsp_70_fam"/>
</dbReference>
<keyword evidence="5" id="KW-0143">Chaperone</keyword>
<dbReference type="KEGG" id="psuu:Psuf_073890"/>
<evidence type="ECO:0000256" key="5">
    <source>
        <dbReference type="ARBA" id="ARBA00023186"/>
    </source>
</evidence>